<evidence type="ECO:0000256" key="5">
    <source>
        <dbReference type="ARBA" id="ARBA00022519"/>
    </source>
</evidence>
<dbReference type="InterPro" id="IPR017871">
    <property type="entry name" value="ABC_transporter-like_CS"/>
</dbReference>
<dbReference type="GO" id="GO:0055085">
    <property type="term" value="P:transmembrane transport"/>
    <property type="evidence" value="ECO:0007669"/>
    <property type="project" value="UniProtKB-ARBA"/>
</dbReference>
<evidence type="ECO:0000256" key="16">
    <source>
        <dbReference type="ARBA" id="ARBA00047640"/>
    </source>
</evidence>
<dbReference type="SMART" id="SM00382">
    <property type="entry name" value="AAA"/>
    <property type="match status" value="1"/>
</dbReference>
<dbReference type="InterPro" id="IPR003593">
    <property type="entry name" value="AAA+_ATPase"/>
</dbReference>
<evidence type="ECO:0000256" key="2">
    <source>
        <dbReference type="ARBA" id="ARBA00011469"/>
    </source>
</evidence>
<evidence type="ECO:0000256" key="9">
    <source>
        <dbReference type="ARBA" id="ARBA00022840"/>
    </source>
</evidence>
<dbReference type="InterPro" id="IPR027417">
    <property type="entry name" value="P-loop_NTPase"/>
</dbReference>
<dbReference type="PROSITE" id="PS00211">
    <property type="entry name" value="ABC_TRANSPORTER_1"/>
    <property type="match status" value="1"/>
</dbReference>
<dbReference type="NCBIfam" id="TIGR01727">
    <property type="entry name" value="oligo_HPY"/>
    <property type="match status" value="1"/>
</dbReference>
<comment type="caution">
    <text evidence="18">The sequence shown here is derived from an EMBL/GenBank/DDBJ whole genome shotgun (WGS) entry which is preliminary data.</text>
</comment>
<dbReference type="InterPro" id="IPR013563">
    <property type="entry name" value="Oligopep_ABC_C"/>
</dbReference>
<evidence type="ECO:0000256" key="15">
    <source>
        <dbReference type="ARBA" id="ARBA00041187"/>
    </source>
</evidence>
<keyword evidence="6" id="KW-0677">Repeat</keyword>
<dbReference type="EMBL" id="BSTJ01000010">
    <property type="protein sequence ID" value="GLY78936.1"/>
    <property type="molecule type" value="Genomic_DNA"/>
</dbReference>
<proteinExistence type="inferred from homology"/>
<evidence type="ECO:0000256" key="13">
    <source>
        <dbReference type="ARBA" id="ARBA00038416"/>
    </source>
</evidence>
<dbReference type="EC" id="7.4.2.10" evidence="14"/>
<dbReference type="InterPro" id="IPR003439">
    <property type="entry name" value="ABC_transporter-like_ATP-bd"/>
</dbReference>
<dbReference type="Pfam" id="PF08352">
    <property type="entry name" value="oligo_HPY"/>
    <property type="match status" value="1"/>
</dbReference>
<keyword evidence="11" id="KW-0472">Membrane</keyword>
<evidence type="ECO:0000256" key="1">
    <source>
        <dbReference type="ARBA" id="ARBA00004533"/>
    </source>
</evidence>
<dbReference type="Proteomes" id="UP001165135">
    <property type="component" value="Unassembled WGS sequence"/>
</dbReference>
<evidence type="ECO:0000256" key="3">
    <source>
        <dbReference type="ARBA" id="ARBA00022448"/>
    </source>
</evidence>
<keyword evidence="10" id="KW-1278">Translocase</keyword>
<evidence type="ECO:0000259" key="17">
    <source>
        <dbReference type="PROSITE" id="PS50893"/>
    </source>
</evidence>
<evidence type="ECO:0000256" key="8">
    <source>
        <dbReference type="ARBA" id="ARBA00022801"/>
    </source>
</evidence>
<comment type="subcellular location">
    <subcellularLocation>
        <location evidence="1">Cell inner membrane</location>
    </subcellularLocation>
</comment>
<comment type="function">
    <text evidence="12">Part of the ABC transporter complex GsiABCD involved in glutathione import. Responsible for energy coupling to the transport system.</text>
</comment>
<dbReference type="PANTHER" id="PTHR43776">
    <property type="entry name" value="TRANSPORT ATP-BINDING PROTEIN"/>
    <property type="match status" value="1"/>
</dbReference>
<dbReference type="CDD" id="cd03257">
    <property type="entry name" value="ABC_NikE_OppD_transporters"/>
    <property type="match status" value="1"/>
</dbReference>
<dbReference type="Gene3D" id="3.40.50.300">
    <property type="entry name" value="P-loop containing nucleotide triphosphate hydrolases"/>
    <property type="match status" value="1"/>
</dbReference>
<accession>A0A9W6VUQ5</accession>
<evidence type="ECO:0000256" key="14">
    <source>
        <dbReference type="ARBA" id="ARBA00039050"/>
    </source>
</evidence>
<dbReference type="PANTHER" id="PTHR43776:SF15">
    <property type="entry name" value="GLUTATHIONE IMPORT ATP-BINDING PROTEIN GSIA"/>
    <property type="match status" value="1"/>
</dbReference>
<dbReference type="Pfam" id="PF00005">
    <property type="entry name" value="ABC_tran"/>
    <property type="match status" value="1"/>
</dbReference>
<evidence type="ECO:0000256" key="10">
    <source>
        <dbReference type="ARBA" id="ARBA00022967"/>
    </source>
</evidence>
<keyword evidence="3" id="KW-0813">Transport</keyword>
<sequence>MPDRPTSGEIAIDVRDVVKHYRTPGRGEVQALDRVSVSVERGQVLGVVGESGCGKSTLARLLTRLERPDSGSVEILGRRIDLAKRGELRELRRGIQLVFQDPYASLDPRQRIGAALAEVLSVHRLPSGDGRVGELLETVGLPPSTAGRYPHQLSGGQRQRIGIARALAVQPQILVLDEPVSALDVSVRAEIINLLVRLRDELGLTFVFISHDLGVVRHLADRIAVMYLGKIVEYGPWDVVSDTPGHPYTRALQTAVPIADPGLDAPPTELVVTGEVPDAADPPSGCRFHPRCPLAEDRCRSVEPLMLPASGRHRLACHVVQSEAATADGTNG</sequence>
<evidence type="ECO:0000256" key="7">
    <source>
        <dbReference type="ARBA" id="ARBA00022741"/>
    </source>
</evidence>
<comment type="subunit">
    <text evidence="2">The complex is composed of two ATP-binding proteins (GsiA), two transmembrane proteins (GsiC and GsiD) and a solute-binding protein (GsiB).</text>
</comment>
<keyword evidence="5" id="KW-0997">Cell inner membrane</keyword>
<dbReference type="GO" id="GO:0016887">
    <property type="term" value="F:ATP hydrolysis activity"/>
    <property type="evidence" value="ECO:0007669"/>
    <property type="project" value="InterPro"/>
</dbReference>
<dbReference type="FunFam" id="3.40.50.300:FF:000016">
    <property type="entry name" value="Oligopeptide ABC transporter ATP-binding component"/>
    <property type="match status" value="1"/>
</dbReference>
<feature type="domain" description="ABC transporter" evidence="17">
    <location>
        <begin position="12"/>
        <end position="253"/>
    </location>
</feature>
<dbReference type="PROSITE" id="PS50893">
    <property type="entry name" value="ABC_TRANSPORTER_2"/>
    <property type="match status" value="1"/>
</dbReference>
<reference evidence="18" key="1">
    <citation type="submission" date="2023-03" db="EMBL/GenBank/DDBJ databases">
        <title>Actinoallomurus iriomotensis NBRC 103681.</title>
        <authorList>
            <person name="Ichikawa N."/>
            <person name="Sato H."/>
            <person name="Tonouchi N."/>
        </authorList>
    </citation>
    <scope>NUCLEOTIDE SEQUENCE</scope>
    <source>
        <strain evidence="18">NBRC 103681</strain>
    </source>
</reference>
<evidence type="ECO:0000256" key="12">
    <source>
        <dbReference type="ARBA" id="ARBA00037530"/>
    </source>
</evidence>
<protein>
    <recommendedName>
        <fullName evidence="15">Glutathione import ATP-binding protein GsiA</fullName>
        <ecNumber evidence="14">7.4.2.10</ecNumber>
    </recommendedName>
</protein>
<evidence type="ECO:0000256" key="11">
    <source>
        <dbReference type="ARBA" id="ARBA00023136"/>
    </source>
</evidence>
<dbReference type="InterPro" id="IPR050319">
    <property type="entry name" value="ABC_transp_ATP-bind"/>
</dbReference>
<dbReference type="SUPFAM" id="SSF52540">
    <property type="entry name" value="P-loop containing nucleoside triphosphate hydrolases"/>
    <property type="match status" value="1"/>
</dbReference>
<gene>
    <name evidence="18" type="ORF">Airi01_072030</name>
</gene>
<evidence type="ECO:0000313" key="18">
    <source>
        <dbReference type="EMBL" id="GLY78936.1"/>
    </source>
</evidence>
<organism evidence="18 19">
    <name type="scientific">Actinoallomurus iriomotensis</name>
    <dbReference type="NCBI Taxonomy" id="478107"/>
    <lineage>
        <taxon>Bacteria</taxon>
        <taxon>Bacillati</taxon>
        <taxon>Actinomycetota</taxon>
        <taxon>Actinomycetes</taxon>
        <taxon>Streptosporangiales</taxon>
        <taxon>Thermomonosporaceae</taxon>
        <taxon>Actinoallomurus</taxon>
    </lineage>
</organism>
<evidence type="ECO:0000256" key="4">
    <source>
        <dbReference type="ARBA" id="ARBA00022475"/>
    </source>
</evidence>
<dbReference type="AlphaFoldDB" id="A0A9W6VUQ5"/>
<dbReference type="GO" id="GO:0005886">
    <property type="term" value="C:plasma membrane"/>
    <property type="evidence" value="ECO:0007669"/>
    <property type="project" value="UniProtKB-SubCell"/>
</dbReference>
<name>A0A9W6VUQ5_9ACTN</name>
<comment type="catalytic activity">
    <reaction evidence="16">
        <text>glutathione(out) + ATP + H2O = glutathione(in) + ADP + phosphate + H(+)</text>
        <dbReference type="Rhea" id="RHEA:29791"/>
        <dbReference type="ChEBI" id="CHEBI:15377"/>
        <dbReference type="ChEBI" id="CHEBI:15378"/>
        <dbReference type="ChEBI" id="CHEBI:30616"/>
        <dbReference type="ChEBI" id="CHEBI:43474"/>
        <dbReference type="ChEBI" id="CHEBI:57925"/>
        <dbReference type="ChEBI" id="CHEBI:456216"/>
        <dbReference type="EC" id="7.4.2.10"/>
    </reaction>
</comment>
<keyword evidence="8" id="KW-0378">Hydrolase</keyword>
<dbReference type="GO" id="GO:0005524">
    <property type="term" value="F:ATP binding"/>
    <property type="evidence" value="ECO:0007669"/>
    <property type="project" value="UniProtKB-KW"/>
</dbReference>
<evidence type="ECO:0000313" key="19">
    <source>
        <dbReference type="Proteomes" id="UP001165135"/>
    </source>
</evidence>
<dbReference type="GO" id="GO:0015833">
    <property type="term" value="P:peptide transport"/>
    <property type="evidence" value="ECO:0007669"/>
    <property type="project" value="InterPro"/>
</dbReference>
<keyword evidence="7" id="KW-0547">Nucleotide-binding</keyword>
<keyword evidence="4" id="KW-1003">Cell membrane</keyword>
<dbReference type="RefSeq" id="WP_285629809.1">
    <property type="nucleotide sequence ID" value="NZ_BSTJ01000010.1"/>
</dbReference>
<keyword evidence="9 18" id="KW-0067">ATP-binding</keyword>
<evidence type="ECO:0000256" key="6">
    <source>
        <dbReference type="ARBA" id="ARBA00022737"/>
    </source>
</evidence>
<comment type="similarity">
    <text evidence="13">Belongs to the ABC transporter superfamily. Glutathione importer (TC 3.A.1.5.11) family.</text>
</comment>